<evidence type="ECO:0000256" key="1">
    <source>
        <dbReference type="ARBA" id="ARBA00011975"/>
    </source>
</evidence>
<sequence length="328" mass="35667">MPTFIEVCSGCGGLSTGFMEAGFTPLLLNEIDKTFSATLAANHPGVRIETRDMQQLTLTEFAGQVDVLAGGVPCQAFSQAGERRGLEDPRGHLIVDFNRLVLECNPKVLMIENVKGLLSHNHGETLKGVIELFENGGRYRVQYKVLNAKDYSVPQKRERVFIIGVRSDIDAVFEYPAPHPTPVVLRDVLVDVPASLGASYPPAKRAVMDLVPQGGCWVNLPSDIQASYMGAASMAAGGGKRGIARRLAMNEPSLTLTTSPAQKQTERCHPLETRPLTVREYARIQTFPDSYVFSGGMGAQYKQIGNAVPVKLAKAVGEQLVRFLAQEP</sequence>
<dbReference type="InterPro" id="IPR031303">
    <property type="entry name" value="C5_meth_CS"/>
</dbReference>
<dbReference type="CDD" id="cd00315">
    <property type="entry name" value="Cyt_C5_DNA_methylase"/>
    <property type="match status" value="1"/>
</dbReference>
<dbReference type="GO" id="GO:0005634">
    <property type="term" value="C:nucleus"/>
    <property type="evidence" value="ECO:0007669"/>
    <property type="project" value="TreeGrafter"/>
</dbReference>
<evidence type="ECO:0000256" key="3">
    <source>
        <dbReference type="ARBA" id="ARBA00022679"/>
    </source>
</evidence>
<dbReference type="GO" id="GO:0003677">
    <property type="term" value="F:DNA binding"/>
    <property type="evidence" value="ECO:0007669"/>
    <property type="project" value="TreeGrafter"/>
</dbReference>
<dbReference type="Gene3D" id="3.40.50.150">
    <property type="entry name" value="Vaccinia Virus protein VP39"/>
    <property type="match status" value="1"/>
</dbReference>
<keyword evidence="3" id="KW-0808">Transferase</keyword>
<dbReference type="PRINTS" id="PR00105">
    <property type="entry name" value="C5METTRFRASE"/>
</dbReference>
<accession>A0A6C0AJX8</accession>
<dbReference type="PROSITE" id="PS00094">
    <property type="entry name" value="C5_MTASE_1"/>
    <property type="match status" value="1"/>
</dbReference>
<dbReference type="InterPro" id="IPR029063">
    <property type="entry name" value="SAM-dependent_MTases_sf"/>
</dbReference>
<protein>
    <recommendedName>
        <fullName evidence="1">DNA (cytosine-5-)-methyltransferase</fullName>
        <ecNumber evidence="1">2.1.1.37</ecNumber>
    </recommendedName>
</protein>
<dbReference type="EC" id="2.1.1.37" evidence="1"/>
<dbReference type="SUPFAM" id="SSF53335">
    <property type="entry name" value="S-adenosyl-L-methionine-dependent methyltransferases"/>
    <property type="match status" value="1"/>
</dbReference>
<dbReference type="NCBIfam" id="TIGR00675">
    <property type="entry name" value="dcm"/>
    <property type="match status" value="1"/>
</dbReference>
<dbReference type="PANTHER" id="PTHR10629">
    <property type="entry name" value="CYTOSINE-SPECIFIC METHYLTRANSFERASE"/>
    <property type="match status" value="1"/>
</dbReference>
<proteinExistence type="predicted"/>
<name>A0A6C0AJX8_9ZZZZ</name>
<dbReference type="GO" id="GO:0003886">
    <property type="term" value="F:DNA (cytosine-5-)-methyltransferase activity"/>
    <property type="evidence" value="ECO:0007669"/>
    <property type="project" value="UniProtKB-EC"/>
</dbReference>
<keyword evidence="4" id="KW-0949">S-adenosyl-L-methionine</keyword>
<dbReference type="PROSITE" id="PS51679">
    <property type="entry name" value="SAM_MT_C5"/>
    <property type="match status" value="1"/>
</dbReference>
<organism evidence="5">
    <name type="scientific">viral metagenome</name>
    <dbReference type="NCBI Taxonomy" id="1070528"/>
    <lineage>
        <taxon>unclassified sequences</taxon>
        <taxon>metagenomes</taxon>
        <taxon>organismal metagenomes</taxon>
    </lineage>
</organism>
<dbReference type="EMBL" id="MN740666">
    <property type="protein sequence ID" value="QHS80032.1"/>
    <property type="molecule type" value="Genomic_DNA"/>
</dbReference>
<keyword evidence="2" id="KW-0489">Methyltransferase</keyword>
<dbReference type="GO" id="GO:0032259">
    <property type="term" value="P:methylation"/>
    <property type="evidence" value="ECO:0007669"/>
    <property type="project" value="UniProtKB-KW"/>
</dbReference>
<evidence type="ECO:0000256" key="4">
    <source>
        <dbReference type="ARBA" id="ARBA00022691"/>
    </source>
</evidence>
<dbReference type="Gene3D" id="3.90.120.10">
    <property type="entry name" value="DNA Methylase, subunit A, domain 2"/>
    <property type="match status" value="1"/>
</dbReference>
<dbReference type="GO" id="GO:0044027">
    <property type="term" value="P:negative regulation of gene expression via chromosomal CpG island methylation"/>
    <property type="evidence" value="ECO:0007669"/>
    <property type="project" value="TreeGrafter"/>
</dbReference>
<evidence type="ECO:0000256" key="2">
    <source>
        <dbReference type="ARBA" id="ARBA00022603"/>
    </source>
</evidence>
<dbReference type="PANTHER" id="PTHR10629:SF52">
    <property type="entry name" value="DNA (CYTOSINE-5)-METHYLTRANSFERASE 1"/>
    <property type="match status" value="1"/>
</dbReference>
<dbReference type="PROSITE" id="PS00095">
    <property type="entry name" value="C5_MTASE_2"/>
    <property type="match status" value="1"/>
</dbReference>
<dbReference type="AlphaFoldDB" id="A0A6C0AJX8"/>
<dbReference type="InterPro" id="IPR018117">
    <property type="entry name" value="C5_DNA_meth_AS"/>
</dbReference>
<evidence type="ECO:0000313" key="5">
    <source>
        <dbReference type="EMBL" id="QHS80032.1"/>
    </source>
</evidence>
<reference evidence="5" key="1">
    <citation type="journal article" date="2020" name="Nature">
        <title>Giant virus diversity and host interactions through global metagenomics.</title>
        <authorList>
            <person name="Schulz F."/>
            <person name="Roux S."/>
            <person name="Paez-Espino D."/>
            <person name="Jungbluth S."/>
            <person name="Walsh D.A."/>
            <person name="Denef V.J."/>
            <person name="McMahon K.D."/>
            <person name="Konstantinidis K.T."/>
            <person name="Eloe-Fadrosh E.A."/>
            <person name="Kyrpides N.C."/>
            <person name="Woyke T."/>
        </authorList>
    </citation>
    <scope>NUCLEOTIDE SEQUENCE</scope>
    <source>
        <strain evidence="5">GVMAG-S-1035375-24</strain>
    </source>
</reference>
<dbReference type="InterPro" id="IPR050390">
    <property type="entry name" value="C5-Methyltransferase"/>
</dbReference>
<dbReference type="InterPro" id="IPR001525">
    <property type="entry name" value="C5_MeTfrase"/>
</dbReference>
<dbReference type="Pfam" id="PF00145">
    <property type="entry name" value="DNA_methylase"/>
    <property type="match status" value="1"/>
</dbReference>